<keyword evidence="2" id="KW-1185">Reference proteome</keyword>
<proteinExistence type="predicted"/>
<organism evidence="1 2">
    <name type="scientific">Auriscalpium vulgare</name>
    <dbReference type="NCBI Taxonomy" id="40419"/>
    <lineage>
        <taxon>Eukaryota</taxon>
        <taxon>Fungi</taxon>
        <taxon>Dikarya</taxon>
        <taxon>Basidiomycota</taxon>
        <taxon>Agaricomycotina</taxon>
        <taxon>Agaricomycetes</taxon>
        <taxon>Russulales</taxon>
        <taxon>Auriscalpiaceae</taxon>
        <taxon>Auriscalpium</taxon>
    </lineage>
</organism>
<gene>
    <name evidence="1" type="ORF">FA95DRAFT_1489595</name>
</gene>
<evidence type="ECO:0000313" key="1">
    <source>
        <dbReference type="EMBL" id="KAI0049276.1"/>
    </source>
</evidence>
<reference evidence="1" key="2">
    <citation type="journal article" date="2022" name="New Phytol.">
        <title>Evolutionary transition to the ectomycorrhizal habit in the genomes of a hyperdiverse lineage of mushroom-forming fungi.</title>
        <authorList>
            <person name="Looney B."/>
            <person name="Miyauchi S."/>
            <person name="Morin E."/>
            <person name="Drula E."/>
            <person name="Courty P.E."/>
            <person name="Kohler A."/>
            <person name="Kuo A."/>
            <person name="LaButti K."/>
            <person name="Pangilinan J."/>
            <person name="Lipzen A."/>
            <person name="Riley R."/>
            <person name="Andreopoulos W."/>
            <person name="He G."/>
            <person name="Johnson J."/>
            <person name="Nolan M."/>
            <person name="Tritt A."/>
            <person name="Barry K.W."/>
            <person name="Grigoriev I.V."/>
            <person name="Nagy L.G."/>
            <person name="Hibbett D."/>
            <person name="Henrissat B."/>
            <person name="Matheny P.B."/>
            <person name="Labbe J."/>
            <person name="Martin F.M."/>
        </authorList>
    </citation>
    <scope>NUCLEOTIDE SEQUENCE</scope>
    <source>
        <strain evidence="1">FP105234-sp</strain>
    </source>
</reference>
<comment type="caution">
    <text evidence="1">The sequence shown here is derived from an EMBL/GenBank/DDBJ whole genome shotgun (WGS) entry which is preliminary data.</text>
</comment>
<evidence type="ECO:0000313" key="2">
    <source>
        <dbReference type="Proteomes" id="UP000814033"/>
    </source>
</evidence>
<sequence length="108" mass="11732">MSSSSKSPQHPDNFYRTELEQALSEQVFGVARGDVIRSTPEDAAALITLLEGPDIEVGLSSAGYTISGRGDVRQAKYETLDDLLVATSPLYAAKRMEVLFAKLQEIAQ</sequence>
<reference evidence="1" key="1">
    <citation type="submission" date="2021-02" db="EMBL/GenBank/DDBJ databases">
        <authorList>
            <consortium name="DOE Joint Genome Institute"/>
            <person name="Ahrendt S."/>
            <person name="Looney B.P."/>
            <person name="Miyauchi S."/>
            <person name="Morin E."/>
            <person name="Drula E."/>
            <person name="Courty P.E."/>
            <person name="Chicoki N."/>
            <person name="Fauchery L."/>
            <person name="Kohler A."/>
            <person name="Kuo A."/>
            <person name="Labutti K."/>
            <person name="Pangilinan J."/>
            <person name="Lipzen A."/>
            <person name="Riley R."/>
            <person name="Andreopoulos W."/>
            <person name="He G."/>
            <person name="Johnson J."/>
            <person name="Barry K.W."/>
            <person name="Grigoriev I.V."/>
            <person name="Nagy L."/>
            <person name="Hibbett D."/>
            <person name="Henrissat B."/>
            <person name="Matheny P.B."/>
            <person name="Labbe J."/>
            <person name="Martin F."/>
        </authorList>
    </citation>
    <scope>NUCLEOTIDE SEQUENCE</scope>
    <source>
        <strain evidence="1">FP105234-sp</strain>
    </source>
</reference>
<protein>
    <submittedName>
        <fullName evidence="1">Uncharacterized protein</fullName>
    </submittedName>
</protein>
<dbReference type="Proteomes" id="UP000814033">
    <property type="component" value="Unassembled WGS sequence"/>
</dbReference>
<dbReference type="EMBL" id="MU275875">
    <property type="protein sequence ID" value="KAI0049276.1"/>
    <property type="molecule type" value="Genomic_DNA"/>
</dbReference>
<name>A0ACB8S0A0_9AGAM</name>
<accession>A0ACB8S0A0</accession>